<dbReference type="Proteomes" id="UP000279959">
    <property type="component" value="Chromosome"/>
</dbReference>
<sequence length="161" mass="16979">MVQGTAGRGLNERDASQTELDRGMNKGFQQGLCALAILMASSAAYAAGAPAPALPSALQSLETGEWELRGRGEGAEVRKLCVTDLRQLLQVRHGKAQCRSFVISDAPHDMSVTYDCAAAGNGRTDLRVETSRLVQIRSQGVAEGAPFAFSAEGRRVGACKG</sequence>
<feature type="signal peptide" evidence="1">
    <location>
        <begin position="1"/>
        <end position="46"/>
    </location>
</feature>
<dbReference type="KEGG" id="sami:SAMIE_1024020"/>
<evidence type="ECO:0000313" key="3">
    <source>
        <dbReference type="Proteomes" id="UP000279959"/>
    </source>
</evidence>
<keyword evidence="3" id="KW-1185">Reference proteome</keyword>
<accession>A0A494W3V6</accession>
<dbReference type="EMBL" id="AP018664">
    <property type="protein sequence ID" value="BBD98901.1"/>
    <property type="molecule type" value="Genomic_DNA"/>
</dbReference>
<protein>
    <recommendedName>
        <fullName evidence="4">DUF3617 domain-containing protein</fullName>
    </recommendedName>
</protein>
<evidence type="ECO:0000256" key="1">
    <source>
        <dbReference type="SAM" id="SignalP"/>
    </source>
</evidence>
<reference evidence="2 3" key="1">
    <citation type="submission" date="2018-05" db="EMBL/GenBank/DDBJ databases">
        <title>Complete Genome Sequence of the Nonylphenol-Degrading Bacterium Sphingobium amiense DSM 16289T.</title>
        <authorList>
            <person name="Ootsuka M."/>
            <person name="Nishizawa T."/>
            <person name="Ohta H."/>
        </authorList>
    </citation>
    <scope>NUCLEOTIDE SEQUENCE [LARGE SCALE GENOMIC DNA]</scope>
    <source>
        <strain evidence="2 3">DSM 16289</strain>
    </source>
</reference>
<keyword evidence="1" id="KW-0732">Signal</keyword>
<evidence type="ECO:0000313" key="2">
    <source>
        <dbReference type="EMBL" id="BBD98901.1"/>
    </source>
</evidence>
<evidence type="ECO:0008006" key="4">
    <source>
        <dbReference type="Google" id="ProtNLM"/>
    </source>
</evidence>
<organism evidence="2 3">
    <name type="scientific">Sphingobium amiense</name>
    <dbReference type="NCBI Taxonomy" id="135719"/>
    <lineage>
        <taxon>Bacteria</taxon>
        <taxon>Pseudomonadati</taxon>
        <taxon>Pseudomonadota</taxon>
        <taxon>Alphaproteobacteria</taxon>
        <taxon>Sphingomonadales</taxon>
        <taxon>Sphingomonadaceae</taxon>
        <taxon>Sphingobium</taxon>
    </lineage>
</organism>
<gene>
    <name evidence="2" type="ORF">SAMIE_1024020</name>
</gene>
<proteinExistence type="predicted"/>
<name>A0A494W3V6_9SPHN</name>
<dbReference type="AlphaFoldDB" id="A0A494W3V6"/>
<feature type="chain" id="PRO_5019791518" description="DUF3617 domain-containing protein" evidence="1">
    <location>
        <begin position="47"/>
        <end position="161"/>
    </location>
</feature>